<reference evidence="2 3" key="1">
    <citation type="journal article" date="2004" name="Science">
        <title>The Ashbya gossypii genome as a tool for mapping the ancient Saccharomyces cerevisiae genome.</title>
        <authorList>
            <person name="Dietrich F.S."/>
            <person name="Voegeli S."/>
            <person name="Brachat S."/>
            <person name="Lerch A."/>
            <person name="Gates K."/>
            <person name="Steiner S."/>
            <person name="Mohr C."/>
            <person name="Pohlmann R."/>
            <person name="Luedi P."/>
            <person name="Choi S."/>
            <person name="Wing R.A."/>
            <person name="Flavier A."/>
            <person name="Gaffney T.D."/>
            <person name="Philippsen P."/>
        </authorList>
    </citation>
    <scope>NUCLEOTIDE SEQUENCE [LARGE SCALE GENOMIC DNA]</scope>
    <source>
        <strain evidence="3">ATCC 10895 / CBS 109.51 / FGSC 9923 / NRRL Y-1056</strain>
    </source>
</reference>
<dbReference type="EMBL" id="AE016819">
    <property type="protein sequence ID" value="AAS53473.1"/>
    <property type="molecule type" value="Genomic_DNA"/>
</dbReference>
<evidence type="ECO:0000256" key="1">
    <source>
        <dbReference type="SAM" id="MobiDB-lite"/>
    </source>
</evidence>
<gene>
    <name evidence="2" type="ORF">AGOS_AFR102C</name>
</gene>
<dbReference type="InParanoid" id="Q754G8"/>
<proteinExistence type="predicted"/>
<accession>Q754G8</accession>
<dbReference type="HOGENOM" id="CLU_141194_0_0_1"/>
<dbReference type="OMA" id="MTEQISH"/>
<reference evidence="3" key="2">
    <citation type="journal article" date="2013" name="G3 (Bethesda)">
        <title>Genomes of Ashbya fungi isolated from insects reveal four mating-type loci, numerous translocations, lack of transposons, and distinct gene duplications.</title>
        <authorList>
            <person name="Dietrich F.S."/>
            <person name="Voegeli S."/>
            <person name="Kuo S."/>
            <person name="Philippsen P."/>
        </authorList>
    </citation>
    <scope>GENOME REANNOTATION</scope>
    <source>
        <strain evidence="3">ATCC 10895 / CBS 109.51 / FGSC 9923 / NRRL Y-1056</strain>
    </source>
</reference>
<name>Q754G8_EREGS</name>
<protein>
    <submittedName>
        <fullName evidence="2">AFR102Cp</fullName>
    </submittedName>
</protein>
<dbReference type="STRING" id="284811.Q754G8"/>
<dbReference type="RefSeq" id="NP_985649.1">
    <property type="nucleotide sequence ID" value="NM_211003.1"/>
</dbReference>
<dbReference type="Pfam" id="PF08700">
    <property type="entry name" value="VPS51_Exo84_N"/>
    <property type="match status" value="1"/>
</dbReference>
<dbReference type="OrthoDB" id="203678at2759"/>
<organism evidence="2 3">
    <name type="scientific">Eremothecium gossypii (strain ATCC 10895 / CBS 109.51 / FGSC 9923 / NRRL Y-1056)</name>
    <name type="common">Yeast</name>
    <name type="synonym">Ashbya gossypii</name>
    <dbReference type="NCBI Taxonomy" id="284811"/>
    <lineage>
        <taxon>Eukaryota</taxon>
        <taxon>Fungi</taxon>
        <taxon>Dikarya</taxon>
        <taxon>Ascomycota</taxon>
        <taxon>Saccharomycotina</taxon>
        <taxon>Saccharomycetes</taxon>
        <taxon>Saccharomycetales</taxon>
        <taxon>Saccharomycetaceae</taxon>
        <taxon>Eremothecium</taxon>
    </lineage>
</organism>
<feature type="compositionally biased region" description="Polar residues" evidence="1">
    <location>
        <begin position="33"/>
        <end position="45"/>
    </location>
</feature>
<dbReference type="GeneID" id="4621892"/>
<sequence length="138" mass="15536">MAEQITHKKGLKRLDKDKRLLLKQYYQLDDATKQTAEQSTPTSSSETKDAGEAEGGAGDMAVEVPEKLAESTLDQLLQAHNLLLGRETAANNSIKNTIYDNYYDLVKVNQLLREMGESTLETRVGQLADNLRRLRKDR</sequence>
<dbReference type="Proteomes" id="UP000000591">
    <property type="component" value="Chromosome VI"/>
</dbReference>
<keyword evidence="3" id="KW-1185">Reference proteome</keyword>
<evidence type="ECO:0000313" key="3">
    <source>
        <dbReference type="Proteomes" id="UP000000591"/>
    </source>
</evidence>
<dbReference type="KEGG" id="ago:AGOS_AFR102C"/>
<feature type="region of interest" description="Disordered" evidence="1">
    <location>
        <begin position="31"/>
        <end position="64"/>
    </location>
</feature>
<dbReference type="FunCoup" id="Q754G8">
    <property type="interactions" value="35"/>
</dbReference>
<evidence type="ECO:0000313" key="2">
    <source>
        <dbReference type="EMBL" id="AAS53473.1"/>
    </source>
</evidence>
<dbReference type="AlphaFoldDB" id="Q754G8"/>
<dbReference type="eggNOG" id="ENOG502S3JK">
    <property type="taxonomic scope" value="Eukaryota"/>
</dbReference>